<dbReference type="Proteomes" id="UP000249056">
    <property type="component" value="Unassembled WGS sequence"/>
</dbReference>
<evidence type="ECO:0000313" key="3">
    <source>
        <dbReference type="Proteomes" id="UP000249056"/>
    </source>
</evidence>
<evidence type="ECO:0000256" key="1">
    <source>
        <dbReference type="SAM" id="MobiDB-lite"/>
    </source>
</evidence>
<proteinExistence type="predicted"/>
<feature type="region of interest" description="Disordered" evidence="1">
    <location>
        <begin position="1"/>
        <end position="35"/>
    </location>
</feature>
<dbReference type="AlphaFoldDB" id="A0A395J6I3"/>
<reference evidence="2 3" key="1">
    <citation type="submission" date="2018-06" db="EMBL/GenBank/DDBJ databases">
        <title>Genome Sequence of the Brown Rot Fungal Pathogen Monilinia fructigena.</title>
        <authorList>
            <person name="Landi L."/>
            <person name="De Miccolis Angelini R.M."/>
            <person name="Pollastro S."/>
            <person name="Abate D."/>
            <person name="Faretra F."/>
            <person name="Romanazzi G."/>
        </authorList>
    </citation>
    <scope>NUCLEOTIDE SEQUENCE [LARGE SCALE GENOMIC DNA]</scope>
    <source>
        <strain evidence="2 3">Mfrg269</strain>
    </source>
</reference>
<sequence length="106" mass="12291">MVLPKNTLVNWNGPILNESAKTSKHKSSSQPSEARYAMKKKIKNWVEIITTFYTFESKDPNALLAERTKAKRFHSRELRIGSSSQLESVALVEKHRRRTFTKEMIL</sequence>
<keyword evidence="3" id="KW-1185">Reference proteome</keyword>
<comment type="caution">
    <text evidence="2">The sequence shown here is derived from an EMBL/GenBank/DDBJ whole genome shotgun (WGS) entry which is preliminary data.</text>
</comment>
<gene>
    <name evidence="2" type="ORF">DID88_008037</name>
</gene>
<name>A0A395J6I3_9HELO</name>
<dbReference type="EMBL" id="QKRW01000004">
    <property type="protein sequence ID" value="RAL67273.1"/>
    <property type="molecule type" value="Genomic_DNA"/>
</dbReference>
<protein>
    <submittedName>
        <fullName evidence="2">Uncharacterized protein</fullName>
    </submittedName>
</protein>
<evidence type="ECO:0000313" key="2">
    <source>
        <dbReference type="EMBL" id="RAL67273.1"/>
    </source>
</evidence>
<organism evidence="2 3">
    <name type="scientific">Monilinia fructigena</name>
    <dbReference type="NCBI Taxonomy" id="38457"/>
    <lineage>
        <taxon>Eukaryota</taxon>
        <taxon>Fungi</taxon>
        <taxon>Dikarya</taxon>
        <taxon>Ascomycota</taxon>
        <taxon>Pezizomycotina</taxon>
        <taxon>Leotiomycetes</taxon>
        <taxon>Helotiales</taxon>
        <taxon>Sclerotiniaceae</taxon>
        <taxon>Monilinia</taxon>
    </lineage>
</organism>
<accession>A0A395J6I3</accession>